<keyword evidence="1" id="KW-0472">Membrane</keyword>
<evidence type="ECO:0000259" key="2">
    <source>
        <dbReference type="Pfam" id="PF00892"/>
    </source>
</evidence>
<evidence type="ECO:0000313" key="4">
    <source>
        <dbReference type="Proteomes" id="UP000305202"/>
    </source>
</evidence>
<dbReference type="Pfam" id="PF00892">
    <property type="entry name" value="EamA"/>
    <property type="match status" value="1"/>
</dbReference>
<reference evidence="3 4" key="1">
    <citation type="submission" date="2019-04" db="EMBL/GenBank/DDBJ databases">
        <authorList>
            <person name="Li M."/>
            <person name="Gao C."/>
        </authorList>
    </citation>
    <scope>NUCLEOTIDE SEQUENCE [LARGE SCALE GENOMIC DNA]</scope>
    <source>
        <strain evidence="3 4">BGMRC 2031</strain>
    </source>
</reference>
<accession>A0ABY2SMN2</accession>
<feature type="transmembrane region" description="Helical" evidence="1">
    <location>
        <begin position="162"/>
        <end position="182"/>
    </location>
</feature>
<dbReference type="Proteomes" id="UP000305202">
    <property type="component" value="Unassembled WGS sequence"/>
</dbReference>
<feature type="transmembrane region" description="Helical" evidence="1">
    <location>
        <begin position="37"/>
        <end position="56"/>
    </location>
</feature>
<sequence length="308" mass="33672">MNSNAITGLVLSAIFCCISAAFDVFVANLLQDLNPAIFILYCFVLSTLLFSAYSLTKHKFGYMKKIRVDISLVIFVNMAVLLNWGGLIMALKYLEPAIVGIASVACGPAITIILSRLFLRVPTKPTRLEKTIAWVILVGVALMLGNAYLGKSGMTATSQAERVIGIICVLCSAIGTVIYTLLSKQLDNKGWGSYDILGMRNILMLLLATLYCHYNGVSLVLDWQWLLVVLILSVIGHIVPIVLMQRSISILDPLHISLMLLLLPVFTLALQFLDPRIAVARESISAVVIILVLLCLLAISKSPAQHSR</sequence>
<organism evidence="3 4">
    <name type="scientific">Martelella alba</name>
    <dbReference type="NCBI Taxonomy" id="2590451"/>
    <lineage>
        <taxon>Bacteria</taxon>
        <taxon>Pseudomonadati</taxon>
        <taxon>Pseudomonadota</taxon>
        <taxon>Alphaproteobacteria</taxon>
        <taxon>Hyphomicrobiales</taxon>
        <taxon>Aurantimonadaceae</taxon>
        <taxon>Martelella</taxon>
    </lineage>
</organism>
<feature type="transmembrane region" description="Helical" evidence="1">
    <location>
        <begin position="256"/>
        <end position="273"/>
    </location>
</feature>
<comment type="caution">
    <text evidence="3">The sequence shown here is derived from an EMBL/GenBank/DDBJ whole genome shotgun (WGS) entry which is preliminary data.</text>
</comment>
<name>A0ABY2SMN2_9HYPH</name>
<evidence type="ECO:0000256" key="1">
    <source>
        <dbReference type="SAM" id="Phobius"/>
    </source>
</evidence>
<dbReference type="InterPro" id="IPR000620">
    <property type="entry name" value="EamA_dom"/>
</dbReference>
<feature type="transmembrane region" description="Helical" evidence="1">
    <location>
        <begin position="68"/>
        <end position="91"/>
    </location>
</feature>
<proteinExistence type="predicted"/>
<feature type="transmembrane region" description="Helical" evidence="1">
    <location>
        <begin position="131"/>
        <end position="150"/>
    </location>
</feature>
<keyword evidence="1" id="KW-1133">Transmembrane helix</keyword>
<feature type="domain" description="EamA" evidence="2">
    <location>
        <begin position="164"/>
        <end position="299"/>
    </location>
</feature>
<protein>
    <submittedName>
        <fullName evidence="3">DMT family transporter</fullName>
    </submittedName>
</protein>
<keyword evidence="1" id="KW-0812">Transmembrane</keyword>
<evidence type="ECO:0000313" key="3">
    <source>
        <dbReference type="EMBL" id="TKI06612.1"/>
    </source>
</evidence>
<keyword evidence="4" id="KW-1185">Reference proteome</keyword>
<feature type="transmembrane region" description="Helical" evidence="1">
    <location>
        <begin position="97"/>
        <end position="119"/>
    </location>
</feature>
<dbReference type="EMBL" id="SZPQ01000011">
    <property type="protein sequence ID" value="TKI06612.1"/>
    <property type="molecule type" value="Genomic_DNA"/>
</dbReference>
<feature type="transmembrane region" description="Helical" evidence="1">
    <location>
        <begin position="279"/>
        <end position="299"/>
    </location>
</feature>
<feature type="transmembrane region" description="Helical" evidence="1">
    <location>
        <begin position="223"/>
        <end position="244"/>
    </location>
</feature>
<gene>
    <name evidence="3" type="ORF">FCN80_09545</name>
</gene>